<evidence type="ECO:0000259" key="1">
    <source>
        <dbReference type="Pfam" id="PF13701"/>
    </source>
</evidence>
<proteinExistence type="predicted"/>
<dbReference type="InterPro" id="IPR025668">
    <property type="entry name" value="Tnp_DDE_dom"/>
</dbReference>
<reference evidence="2 3" key="1">
    <citation type="journal article" date="2015" name="Int. J. Syst. Evol. Microbiol.">
        <title>Novibacillus thermophilus gen. nov., sp. nov., a Gram-staining-negative and moderately thermophilic member of the family Thermoactinomycetaceae.</title>
        <authorList>
            <person name="Yang G."/>
            <person name="Chen J."/>
            <person name="Zhou S."/>
        </authorList>
    </citation>
    <scope>NUCLEOTIDE SEQUENCE [LARGE SCALE GENOMIC DNA]</scope>
    <source>
        <strain evidence="2 3">SG-1</strain>
    </source>
</reference>
<keyword evidence="3" id="KW-1185">Reference proteome</keyword>
<dbReference type="KEGG" id="ntr:B0W44_01060"/>
<gene>
    <name evidence="2" type="ORF">B0W44_01060</name>
</gene>
<evidence type="ECO:0000313" key="2">
    <source>
        <dbReference type="EMBL" id="AQS54589.1"/>
    </source>
</evidence>
<dbReference type="EMBL" id="CP019699">
    <property type="protein sequence ID" value="AQS54589.1"/>
    <property type="molecule type" value="Genomic_DNA"/>
</dbReference>
<protein>
    <recommendedName>
        <fullName evidence="1">Transposase DDE domain-containing protein</fullName>
    </recommendedName>
</protein>
<accession>A0A1U9K3H5</accession>
<feature type="domain" description="Transposase DDE" evidence="1">
    <location>
        <begin position="88"/>
        <end position="242"/>
    </location>
</feature>
<dbReference type="RefSeq" id="WP_169835358.1">
    <property type="nucleotide sequence ID" value="NZ_CP019699.1"/>
</dbReference>
<organism evidence="2 3">
    <name type="scientific">Novibacillus thermophilus</name>
    <dbReference type="NCBI Taxonomy" id="1471761"/>
    <lineage>
        <taxon>Bacteria</taxon>
        <taxon>Bacillati</taxon>
        <taxon>Bacillota</taxon>
        <taxon>Bacilli</taxon>
        <taxon>Bacillales</taxon>
        <taxon>Thermoactinomycetaceae</taxon>
        <taxon>Novibacillus</taxon>
    </lineage>
</organism>
<dbReference type="Proteomes" id="UP000188603">
    <property type="component" value="Chromosome"/>
</dbReference>
<evidence type="ECO:0000313" key="3">
    <source>
        <dbReference type="Proteomes" id="UP000188603"/>
    </source>
</evidence>
<name>A0A1U9K3H5_9BACL</name>
<dbReference type="AlphaFoldDB" id="A0A1U9K3H5"/>
<dbReference type="Pfam" id="PF13701">
    <property type="entry name" value="DDE_Tnp_1_4"/>
    <property type="match status" value="1"/>
</dbReference>
<sequence>MLGKERICHFEEIEQVLARELGLVGGKLPDTTILYKDLDRFDSQEKIHGLKQVNDQVNARQLKDQKTVILDFDSSVETLYGQQEEEGAANGWSIPRRIVTVRTKEVIDEEQMELCPEYGWAYEWIVTNLLWEGEDIWRFYNHRCGMENYIKEAKNGFALDAISNDGFYPNAADALLKLIAYNVYQGFTKEVTPQEAKTFTVSRMRRIFWMIPAVLVSHARQWTLKLWNGFAKQDLWISMLHRSHQIE</sequence>